<gene>
    <name evidence="3" type="ORF">MM415A00828_0024</name>
</gene>
<sequence length="1006" mass="118497">MTEELIQKKWDNVEDLSEYKKELDGKYESGLPEYLAKYFDQEEKKILQREYFINLARERARRLVETTPEERKEYIESEVVKFWENNRAQLVKKQRRLGSHLEPVYEEPITVEVASDPEEQMGAEEVRALVHLSEEDLYLFAVRYFSHYLRRTSSKLHRFIYKTLTREVNRKNRKKGFKIAIAAPRGGAKSSLISIIFPIWCICYNKKKFIILVSETASAAEEFLEDVKRELLHNEKLKRDFPRVVGPGPTWKKGEIITPNNIKMLSLGRGNQIRGKNFGSYRPDLVCHEKGTLILYNNNWIKIEQHPSALEKVDDGFEIKSHGLPFSEIVTKEHKYWVKTIEKSSLDQKSYEIDTNWVEAKDLLNTYKTRHYIGYKIDTEVGEVQPIPVYSPDIVERDQKGRIIKSSSAFRDEIPQEFYDKDFWWFIGLWWGDGYSSGKHLMNISFNKNDKETIEKFLNILNKYNVKVHIQKDHGNFLQLSFCWSKFARWLKSWRIGNSRKCPPMWVEKMSLEYQKELIKGYVAADGFVDYGHREVRLTSIHLLGLLCVRRILMRLGIPSSIRKGIEGQENFIILGNKCTTQTKYDLRFQDNAQILEYNIPDKSRYKYTRIFIKDGYLWSKFHIKTPVFERVFIPITMENHQYTTHYGISHNCMDDIEDSESVRSKTTREFIRYVWFNKDALRVEGEEGTITDFLFIGTILGKDSLLEALLTPEEYPDWLGYRFKAVEKFSTSDLWLEWEKLLKNRFDEDRKITARNFFEDHKEEMLDGTQVLWPEGDPYYNLMVIKASDPSGFSSEKMNDPLDPTKILVKESDLHFENFNMTPYIKRILKMSSFIGAFDPSVGKKKDADYSVLVSGVRDRKSGYIYITDINIRRRSVDEQIDDIIKEFERLRHKYIVFETNGFQIVIADNLKKKSREMGLHIPVKDVANYSDKHMRIQSIVPLIKDGTIVFDKHKREYNQQYALAIDQILTYSENASNDDAFDALEMLIREFRGNRFKMLVKSAS</sequence>
<dbReference type="InterPro" id="IPR035421">
    <property type="entry name" value="Terminase_6C"/>
</dbReference>
<dbReference type="SUPFAM" id="SSF55608">
    <property type="entry name" value="Homing endonucleases"/>
    <property type="match status" value="2"/>
</dbReference>
<dbReference type="AlphaFoldDB" id="A0A6M3KDB0"/>
<dbReference type="InterPro" id="IPR006517">
    <property type="entry name" value="Phage_terminase_lsu-like_C"/>
</dbReference>
<reference evidence="3" key="1">
    <citation type="submission" date="2020-03" db="EMBL/GenBank/DDBJ databases">
        <title>The deep terrestrial virosphere.</title>
        <authorList>
            <person name="Holmfeldt K."/>
            <person name="Nilsson E."/>
            <person name="Simone D."/>
            <person name="Lopez-Fernandez M."/>
            <person name="Wu X."/>
            <person name="de Brujin I."/>
            <person name="Lundin D."/>
            <person name="Andersson A."/>
            <person name="Bertilsson S."/>
            <person name="Dopson M."/>
        </authorList>
    </citation>
    <scope>NUCLEOTIDE SEQUENCE</scope>
    <source>
        <strain evidence="3">MM415A00828</strain>
    </source>
</reference>
<dbReference type="NCBIfam" id="TIGR01630">
    <property type="entry name" value="psiM2_ORF9"/>
    <property type="match status" value="1"/>
</dbReference>
<dbReference type="InterPro" id="IPR027417">
    <property type="entry name" value="P-loop_NTPase"/>
</dbReference>
<protein>
    <submittedName>
        <fullName evidence="3">Putative homing endonuclease</fullName>
    </submittedName>
</protein>
<dbReference type="InterPro" id="IPR027434">
    <property type="entry name" value="Homing_endonucl"/>
</dbReference>
<dbReference type="InterPro" id="IPR004042">
    <property type="entry name" value="Intein_endonuc_central"/>
</dbReference>
<name>A0A6M3KDB0_9ZZZZ</name>
<dbReference type="Gene3D" id="3.10.28.10">
    <property type="entry name" value="Homing endonucleases"/>
    <property type="match status" value="1"/>
</dbReference>
<organism evidence="3">
    <name type="scientific">viral metagenome</name>
    <dbReference type="NCBI Taxonomy" id="1070528"/>
    <lineage>
        <taxon>unclassified sequences</taxon>
        <taxon>metagenomes</taxon>
        <taxon>organismal metagenomes</taxon>
    </lineage>
</organism>
<keyword evidence="3" id="KW-0378">Hydrolase</keyword>
<evidence type="ECO:0000256" key="1">
    <source>
        <dbReference type="ARBA" id="ARBA00022612"/>
    </source>
</evidence>
<dbReference type="Gene3D" id="3.30.420.240">
    <property type="match status" value="1"/>
</dbReference>
<dbReference type="EMBL" id="MT142395">
    <property type="protein sequence ID" value="QJA79802.1"/>
    <property type="molecule type" value="Genomic_DNA"/>
</dbReference>
<keyword evidence="1" id="KW-1188">Viral release from host cell</keyword>
<proteinExistence type="predicted"/>
<evidence type="ECO:0000259" key="2">
    <source>
        <dbReference type="PROSITE" id="PS50819"/>
    </source>
</evidence>
<dbReference type="Pfam" id="PF17289">
    <property type="entry name" value="Terminase_6C"/>
    <property type="match status" value="1"/>
</dbReference>
<keyword evidence="3" id="KW-0255">Endonuclease</keyword>
<feature type="domain" description="DOD-type homing endonuclease" evidence="2">
    <location>
        <begin position="426"/>
        <end position="558"/>
    </location>
</feature>
<evidence type="ECO:0000313" key="3">
    <source>
        <dbReference type="EMBL" id="QJA79802.1"/>
    </source>
</evidence>
<dbReference type="PROSITE" id="PS50819">
    <property type="entry name" value="INTEIN_ENDONUCLEASE"/>
    <property type="match status" value="1"/>
</dbReference>
<accession>A0A6M3KDB0</accession>
<keyword evidence="3" id="KW-0540">Nuclease</keyword>
<dbReference type="InterPro" id="IPR004860">
    <property type="entry name" value="LAGLIDADG_dom"/>
</dbReference>
<dbReference type="Gene3D" id="3.40.50.300">
    <property type="entry name" value="P-loop containing nucleotide triphosphate hydrolases"/>
    <property type="match status" value="1"/>
</dbReference>
<dbReference type="Pfam" id="PF14528">
    <property type="entry name" value="LAGLIDADG_3"/>
    <property type="match status" value="1"/>
</dbReference>
<dbReference type="GO" id="GO:0004519">
    <property type="term" value="F:endonuclease activity"/>
    <property type="evidence" value="ECO:0007669"/>
    <property type="project" value="UniProtKB-KW"/>
</dbReference>